<accession>F2J3F1</accession>
<comment type="cofactor">
    <cofactor evidence="6">
        <name>Mg(2+)</name>
        <dbReference type="ChEBI" id="CHEBI:18420"/>
    </cofactor>
    <text evidence="6">Binds 1 Mg(2+) ion per monomer.</text>
</comment>
<dbReference type="Pfam" id="PF04321">
    <property type="entry name" value="RmlD_sub_bind"/>
    <property type="match status" value="1"/>
</dbReference>
<dbReference type="InterPro" id="IPR005913">
    <property type="entry name" value="dTDP_dehydrorham_reduct"/>
</dbReference>
<dbReference type="eggNOG" id="COG1091">
    <property type="taxonomic scope" value="Bacteria"/>
</dbReference>
<dbReference type="Gene3D" id="3.90.25.10">
    <property type="entry name" value="UDP-galactose 4-epimerase, domain 1"/>
    <property type="match status" value="1"/>
</dbReference>
<keyword evidence="9" id="KW-1185">Reference proteome</keyword>
<evidence type="ECO:0000256" key="3">
    <source>
        <dbReference type="ARBA" id="ARBA00012929"/>
    </source>
</evidence>
<dbReference type="EC" id="1.1.1.133" evidence="3 6"/>
<dbReference type="PANTHER" id="PTHR10491">
    <property type="entry name" value="DTDP-4-DEHYDRORHAMNOSE REDUCTASE"/>
    <property type="match status" value="1"/>
</dbReference>
<keyword evidence="6" id="KW-0560">Oxidoreductase</keyword>
<dbReference type="EMBL" id="CP002568">
    <property type="protein sequence ID" value="ADZ70976.1"/>
    <property type="molecule type" value="Genomic_DNA"/>
</dbReference>
<evidence type="ECO:0000256" key="6">
    <source>
        <dbReference type="RuleBase" id="RU364082"/>
    </source>
</evidence>
<comment type="function">
    <text evidence="6">Catalyzes the reduction of dTDP-6-deoxy-L-lyxo-4-hexulose to yield dTDP-L-rhamnose.</text>
</comment>
<evidence type="ECO:0000256" key="4">
    <source>
        <dbReference type="ARBA" id="ARBA00017099"/>
    </source>
</evidence>
<dbReference type="InterPro" id="IPR029903">
    <property type="entry name" value="RmlD-like-bd"/>
</dbReference>
<dbReference type="Gene3D" id="3.40.50.720">
    <property type="entry name" value="NAD(P)-binding Rossmann-like Domain"/>
    <property type="match status" value="1"/>
</dbReference>
<dbReference type="NCBIfam" id="TIGR01214">
    <property type="entry name" value="rmlD"/>
    <property type="match status" value="1"/>
</dbReference>
<dbReference type="GO" id="GO:0008831">
    <property type="term" value="F:dTDP-4-dehydrorhamnose reductase activity"/>
    <property type="evidence" value="ECO:0007669"/>
    <property type="project" value="UniProtKB-EC"/>
</dbReference>
<dbReference type="CDD" id="cd05254">
    <property type="entry name" value="dTDP_HR_like_SDR_e"/>
    <property type="match status" value="1"/>
</dbReference>
<evidence type="ECO:0000313" key="8">
    <source>
        <dbReference type="EMBL" id="ADZ70976.1"/>
    </source>
</evidence>
<dbReference type="UniPathway" id="UPA00124"/>
<organism evidence="8 9">
    <name type="scientific">Polymorphum gilvum (strain LMG 25793 / CGMCC 1.9160 / SL003B-26A1)</name>
    <dbReference type="NCBI Taxonomy" id="991905"/>
    <lineage>
        <taxon>Bacteria</taxon>
        <taxon>Pseudomonadati</taxon>
        <taxon>Pseudomonadota</taxon>
        <taxon>Alphaproteobacteria</taxon>
        <taxon>Rhodobacterales</taxon>
        <taxon>Paracoccaceae</taxon>
        <taxon>Polymorphum</taxon>
    </lineage>
</organism>
<dbReference type="RefSeq" id="WP_013653290.1">
    <property type="nucleotide sequence ID" value="NC_015259.1"/>
</dbReference>
<evidence type="ECO:0000256" key="1">
    <source>
        <dbReference type="ARBA" id="ARBA00004781"/>
    </source>
</evidence>
<proteinExistence type="inferred from homology"/>
<dbReference type="GO" id="GO:0019305">
    <property type="term" value="P:dTDP-rhamnose biosynthetic process"/>
    <property type="evidence" value="ECO:0007669"/>
    <property type="project" value="UniProtKB-UniPathway"/>
</dbReference>
<evidence type="ECO:0000256" key="2">
    <source>
        <dbReference type="ARBA" id="ARBA00010944"/>
    </source>
</evidence>
<evidence type="ECO:0000313" key="9">
    <source>
        <dbReference type="Proteomes" id="UP000008130"/>
    </source>
</evidence>
<sequence>MKAILLGPNGQLGTDIVRANTALGAPLDLHPLDRQALDLTDFETVRTVLGSADFDVLINCSSYHKTDDVEQNAQLGVTVNAHLVQLLARLCEQRAARFVHVSTDYVFGGQSKRTPLSEDDPTAPVNVYGASKAMGETLATLACARTTVLRVASLFGIAGASGKGGNFVETMIRFGREKGALRVVADQHMSPTSTYDIATTLIDMLKADVEPGIWHVVNSGDATWHAFAEEIIRQTGIAATVEPITSAEFPTPAMRPPYSVLSNAKVAAVVGERRHWTVALRDYLRDKGHI</sequence>
<keyword evidence="6" id="KW-0521">NADP</keyword>
<comment type="pathway">
    <text evidence="1 6">Carbohydrate biosynthesis; dTDP-L-rhamnose biosynthesis.</text>
</comment>
<name>F2J3F1_POLGS</name>
<dbReference type="OrthoDB" id="9803892at2"/>
<protein>
    <recommendedName>
        <fullName evidence="4 6">dTDP-4-dehydrorhamnose reductase</fullName>
        <ecNumber evidence="3 6">1.1.1.133</ecNumber>
    </recommendedName>
</protein>
<reference evidence="8 9" key="1">
    <citation type="journal article" date="2011" name="J. Bacteriol.">
        <title>Complete genome sequence of Polymorphum gilvum SL003B-26A1T, a crude oil-degrading bacterium from oil-polluted saline soil.</title>
        <authorList>
            <person name="Li S.G."/>
            <person name="Tang Y.Q."/>
            <person name="Nie Y."/>
            <person name="Cai M."/>
            <person name="Wu X.L."/>
        </authorList>
    </citation>
    <scope>NUCLEOTIDE SEQUENCE [LARGE SCALE GENOMIC DNA]</scope>
    <source>
        <strain evidence="9">LMG 25793 / CGMCC 1.9160 / SL003B-26A1</strain>
    </source>
</reference>
<dbReference type="SUPFAM" id="SSF51735">
    <property type="entry name" value="NAD(P)-binding Rossmann-fold domains"/>
    <property type="match status" value="1"/>
</dbReference>
<dbReference type="PANTHER" id="PTHR10491:SF4">
    <property type="entry name" value="METHIONINE ADENOSYLTRANSFERASE 2 SUBUNIT BETA"/>
    <property type="match status" value="1"/>
</dbReference>
<dbReference type="STRING" id="991905.SL003B_2552"/>
<feature type="domain" description="RmlD-like substrate binding" evidence="7">
    <location>
        <begin position="1"/>
        <end position="286"/>
    </location>
</feature>
<dbReference type="AlphaFoldDB" id="F2J3F1"/>
<comment type="similarity">
    <text evidence="2 6">Belongs to the dTDP-4-dehydrorhamnose reductase family.</text>
</comment>
<dbReference type="HOGENOM" id="CLU_045518_1_2_5"/>
<evidence type="ECO:0000259" key="7">
    <source>
        <dbReference type="Pfam" id="PF04321"/>
    </source>
</evidence>
<gene>
    <name evidence="8" type="ordered locus">SL003B_2552</name>
</gene>
<dbReference type="KEGG" id="pgv:SL003B_2552"/>
<comment type="catalytic activity">
    <reaction evidence="5 6">
        <text>dTDP-beta-L-rhamnose + NADP(+) = dTDP-4-dehydro-beta-L-rhamnose + NADPH + H(+)</text>
        <dbReference type="Rhea" id="RHEA:21796"/>
        <dbReference type="ChEBI" id="CHEBI:15378"/>
        <dbReference type="ChEBI" id="CHEBI:57510"/>
        <dbReference type="ChEBI" id="CHEBI:57783"/>
        <dbReference type="ChEBI" id="CHEBI:58349"/>
        <dbReference type="ChEBI" id="CHEBI:62830"/>
        <dbReference type="EC" id="1.1.1.133"/>
    </reaction>
</comment>
<evidence type="ECO:0000256" key="5">
    <source>
        <dbReference type="ARBA" id="ARBA00048200"/>
    </source>
</evidence>
<dbReference type="InterPro" id="IPR036291">
    <property type="entry name" value="NAD(P)-bd_dom_sf"/>
</dbReference>
<dbReference type="Proteomes" id="UP000008130">
    <property type="component" value="Chromosome"/>
</dbReference>
<dbReference type="PATRIC" id="fig|991905.3.peg.2615"/>